<protein>
    <submittedName>
        <fullName evidence="1">Uncharacterized protein</fullName>
    </submittedName>
</protein>
<evidence type="ECO:0000313" key="2">
    <source>
        <dbReference type="Proteomes" id="UP000673552"/>
    </source>
</evidence>
<sequence length="92" mass="9938">MSSAPESAADATRSSFGISAGAAASSSNVDVFSSASAARTEELQRTLEVLYRDILFPFYEPVERLRVVSNRAIRVQDVVDAVERLTHSTLCS</sequence>
<name>A0A836GX42_9TRYP</name>
<reference evidence="2" key="2">
    <citation type="journal article" date="2021" name="Sci. Data">
        <title>Chromosome-scale genome sequencing, assembly and annotation of six genomes from subfamily Leishmaniinae.</title>
        <authorList>
            <person name="Almutairi H."/>
            <person name="Urbaniak M.D."/>
            <person name="Bates M.D."/>
            <person name="Jariyapan N."/>
            <person name="Kwakye-Nuako G."/>
            <person name="Thomaz Soccol V."/>
            <person name="Al-Salem W.S."/>
            <person name="Dillon R.J."/>
            <person name="Bates P.A."/>
            <person name="Gatherer D."/>
        </authorList>
    </citation>
    <scope>NUCLEOTIDE SEQUENCE [LARGE SCALE GENOMIC DNA]</scope>
</reference>
<evidence type="ECO:0000313" key="1">
    <source>
        <dbReference type="EMBL" id="KAG5475457.1"/>
    </source>
</evidence>
<dbReference type="OrthoDB" id="273168at2759"/>
<dbReference type="EMBL" id="JAFEUZ010000027">
    <property type="protein sequence ID" value="KAG5475457.1"/>
    <property type="molecule type" value="Genomic_DNA"/>
</dbReference>
<keyword evidence="2" id="KW-1185">Reference proteome</keyword>
<reference evidence="2" key="1">
    <citation type="journal article" date="2021" name="Microbiol. Resour. Announc.">
        <title>LGAAP: Leishmaniinae Genome Assembly and Annotation Pipeline.</title>
        <authorList>
            <person name="Almutairi H."/>
            <person name="Urbaniak M.D."/>
            <person name="Bates M.D."/>
            <person name="Jariyapan N."/>
            <person name="Kwakye-Nuako G."/>
            <person name="Thomaz-Soccol V."/>
            <person name="Al-Salem W.S."/>
            <person name="Dillon R.J."/>
            <person name="Bates P.A."/>
            <person name="Gatherer D."/>
        </authorList>
    </citation>
    <scope>NUCLEOTIDE SEQUENCE [LARGE SCALE GENOMIC DNA]</scope>
</reference>
<proteinExistence type="predicted"/>
<accession>A0A836GX42</accession>
<dbReference type="AlphaFoldDB" id="A0A836GX42"/>
<organism evidence="1 2">
    <name type="scientific">Leishmania martiniquensis</name>
    <dbReference type="NCBI Taxonomy" id="1580590"/>
    <lineage>
        <taxon>Eukaryota</taxon>
        <taxon>Discoba</taxon>
        <taxon>Euglenozoa</taxon>
        <taxon>Kinetoplastea</taxon>
        <taxon>Metakinetoplastina</taxon>
        <taxon>Trypanosomatida</taxon>
        <taxon>Trypanosomatidae</taxon>
        <taxon>Leishmaniinae</taxon>
        <taxon>Leishmania</taxon>
    </lineage>
</organism>
<dbReference type="RefSeq" id="XP_067177722.1">
    <property type="nucleotide sequence ID" value="XM_067321112.1"/>
</dbReference>
<comment type="caution">
    <text evidence="1">The sequence shown here is derived from an EMBL/GenBank/DDBJ whole genome shotgun (WGS) entry which is preliminary data.</text>
</comment>
<gene>
    <name evidence="1" type="ORF">LSCM1_03577</name>
</gene>
<dbReference type="GeneID" id="92513624"/>
<dbReference type="Proteomes" id="UP000673552">
    <property type="component" value="Unassembled WGS sequence"/>
</dbReference>
<dbReference type="KEGG" id="lmat:92513624"/>